<name>A0A4R2IDZ7_9GAMM</name>
<organism evidence="2 3">
    <name type="scientific">Dokdonella fugitiva</name>
    <dbReference type="NCBI Taxonomy" id="328517"/>
    <lineage>
        <taxon>Bacteria</taxon>
        <taxon>Pseudomonadati</taxon>
        <taxon>Pseudomonadota</taxon>
        <taxon>Gammaproteobacteria</taxon>
        <taxon>Lysobacterales</taxon>
        <taxon>Rhodanobacteraceae</taxon>
        <taxon>Dokdonella</taxon>
    </lineage>
</organism>
<feature type="signal peptide" evidence="1">
    <location>
        <begin position="1"/>
        <end position="20"/>
    </location>
</feature>
<feature type="chain" id="PRO_5020672633" evidence="1">
    <location>
        <begin position="21"/>
        <end position="251"/>
    </location>
</feature>
<dbReference type="EMBL" id="SLWQ01000002">
    <property type="protein sequence ID" value="TCO41808.1"/>
    <property type="molecule type" value="Genomic_DNA"/>
</dbReference>
<evidence type="ECO:0000313" key="3">
    <source>
        <dbReference type="Proteomes" id="UP000294862"/>
    </source>
</evidence>
<evidence type="ECO:0000256" key="1">
    <source>
        <dbReference type="SAM" id="SignalP"/>
    </source>
</evidence>
<sequence length="251" mass="26789">MFRFACMAAFALAGSSVAHAGIDLHGADCGLHSDYSMAIKQDALVFTRSGGPAAEIVIAHGTLRVDGREIELGAADRERVLGIEHGVRDVLPQVREIAHDAIQIAFDAVTEVSGAFAKDAETARASAQRLARVSADVHRRIDANENLAAWKYEDLDRLIAEGVGTLVAEVVGNVAGQAVTVALSGDEKAAAELQARADGIDDKVERIVAKHSKDLEKRAGSVCARLRTLARLEAELEARPLGRRLDLVRVD</sequence>
<comment type="caution">
    <text evidence="2">The sequence shown here is derived from an EMBL/GenBank/DDBJ whole genome shotgun (WGS) entry which is preliminary data.</text>
</comment>
<dbReference type="AlphaFoldDB" id="A0A4R2IDZ7"/>
<dbReference type="OrthoDB" id="5949813at2"/>
<gene>
    <name evidence="2" type="ORF">EV148_102159</name>
</gene>
<reference evidence="2 3" key="1">
    <citation type="journal article" date="2015" name="Stand. Genomic Sci.">
        <title>Genomic Encyclopedia of Bacterial and Archaeal Type Strains, Phase III: the genomes of soil and plant-associated and newly described type strains.</title>
        <authorList>
            <person name="Whitman W.B."/>
            <person name="Woyke T."/>
            <person name="Klenk H.P."/>
            <person name="Zhou Y."/>
            <person name="Lilburn T.G."/>
            <person name="Beck B.J."/>
            <person name="De Vos P."/>
            <person name="Vandamme P."/>
            <person name="Eisen J.A."/>
            <person name="Garrity G."/>
            <person name="Hugenholtz P."/>
            <person name="Kyrpides N.C."/>
        </authorList>
    </citation>
    <scope>NUCLEOTIDE SEQUENCE [LARGE SCALE GENOMIC DNA]</scope>
    <source>
        <strain evidence="2 3">A3</strain>
    </source>
</reference>
<proteinExistence type="predicted"/>
<protein>
    <submittedName>
        <fullName evidence="2">DUF2884 family protein</fullName>
    </submittedName>
</protein>
<dbReference type="RefSeq" id="WP_131994459.1">
    <property type="nucleotide sequence ID" value="NZ_JACGXM010000005.1"/>
</dbReference>
<accession>A0A4R2IDZ7</accession>
<dbReference type="Pfam" id="PF11101">
    <property type="entry name" value="DUF2884"/>
    <property type="match status" value="1"/>
</dbReference>
<keyword evidence="1" id="KW-0732">Signal</keyword>
<evidence type="ECO:0000313" key="2">
    <source>
        <dbReference type="EMBL" id="TCO41808.1"/>
    </source>
</evidence>
<keyword evidence="3" id="KW-1185">Reference proteome</keyword>
<dbReference type="InterPro" id="IPR021307">
    <property type="entry name" value="DUF2884"/>
</dbReference>
<dbReference type="Proteomes" id="UP000294862">
    <property type="component" value="Unassembled WGS sequence"/>
</dbReference>